<evidence type="ECO:0000313" key="3">
    <source>
        <dbReference type="EMBL" id="KAJ1641958.1"/>
    </source>
</evidence>
<feature type="compositionally biased region" description="Polar residues" evidence="2">
    <location>
        <begin position="182"/>
        <end position="202"/>
    </location>
</feature>
<feature type="coiled-coil region" evidence="1">
    <location>
        <begin position="323"/>
        <end position="378"/>
    </location>
</feature>
<dbReference type="Proteomes" id="UP001145021">
    <property type="component" value="Unassembled WGS sequence"/>
</dbReference>
<organism evidence="3 4">
    <name type="scientific">Coemansia asiatica</name>
    <dbReference type="NCBI Taxonomy" id="1052880"/>
    <lineage>
        <taxon>Eukaryota</taxon>
        <taxon>Fungi</taxon>
        <taxon>Fungi incertae sedis</taxon>
        <taxon>Zoopagomycota</taxon>
        <taxon>Kickxellomycotina</taxon>
        <taxon>Kickxellomycetes</taxon>
        <taxon>Kickxellales</taxon>
        <taxon>Kickxellaceae</taxon>
        <taxon>Coemansia</taxon>
    </lineage>
</organism>
<name>A0A9W8CFQ1_9FUNG</name>
<evidence type="ECO:0000256" key="2">
    <source>
        <dbReference type="SAM" id="MobiDB-lite"/>
    </source>
</evidence>
<protein>
    <submittedName>
        <fullName evidence="3">Uncharacterized protein</fullName>
    </submittedName>
</protein>
<dbReference type="EMBL" id="JANBOH010000538">
    <property type="protein sequence ID" value="KAJ1641958.1"/>
    <property type="molecule type" value="Genomic_DNA"/>
</dbReference>
<feature type="region of interest" description="Disordered" evidence="2">
    <location>
        <begin position="581"/>
        <end position="610"/>
    </location>
</feature>
<comment type="caution">
    <text evidence="3">The sequence shown here is derived from an EMBL/GenBank/DDBJ whole genome shotgun (WGS) entry which is preliminary data.</text>
</comment>
<feature type="compositionally biased region" description="Basic and acidic residues" evidence="2">
    <location>
        <begin position="83"/>
        <end position="98"/>
    </location>
</feature>
<proteinExistence type="predicted"/>
<keyword evidence="1" id="KW-0175">Coiled coil</keyword>
<evidence type="ECO:0000313" key="4">
    <source>
        <dbReference type="Proteomes" id="UP001145021"/>
    </source>
</evidence>
<reference evidence="3" key="1">
    <citation type="submission" date="2022-07" db="EMBL/GenBank/DDBJ databases">
        <title>Phylogenomic reconstructions and comparative analyses of Kickxellomycotina fungi.</title>
        <authorList>
            <person name="Reynolds N.K."/>
            <person name="Stajich J.E."/>
            <person name="Barry K."/>
            <person name="Grigoriev I.V."/>
            <person name="Crous P."/>
            <person name="Smith M.E."/>
        </authorList>
    </citation>
    <scope>NUCLEOTIDE SEQUENCE</scope>
    <source>
        <strain evidence="3">NBRC 105413</strain>
    </source>
</reference>
<keyword evidence="4" id="KW-1185">Reference proteome</keyword>
<evidence type="ECO:0000256" key="1">
    <source>
        <dbReference type="SAM" id="Coils"/>
    </source>
</evidence>
<feature type="region of interest" description="Disordered" evidence="2">
    <location>
        <begin position="229"/>
        <end position="251"/>
    </location>
</feature>
<feature type="region of interest" description="Disordered" evidence="2">
    <location>
        <begin position="83"/>
        <end position="203"/>
    </location>
</feature>
<sequence>MAEGANGQELAGVALAVSEAMAILQQNILERELDSASDQCGQVDLLDDENGMTREILGPEYDRDNLTASQVDFDQWMQMHASLESEKQNREPDQRPDLELGADYFEPNDYGEKEEEENNLQVDTDNARNSDIRSAWANAQSSWRSDSEVADNDDDPISIGSSSSSCSSNAEQEVNEYDSEQDVSQPYSDDNDDQQSVSLSETVDQEIDQRSAANAMLLFLSDSAAAAAAQQQEDSAGQPYERPPLPPLLAGHTQSSLAEMHKAINRSIERSLAIVDEITSDCEKTEYSVEASECEFSASEELEQHDVDMESGLFNQKGFSAEKEKLSAQILQLNTELSQAKCEKTELLERANVLENTNKEHMQQIDDLHRALDEKTSAYVQETAALKHRIKTIAEKAAGLSEKLDASTESLAETKQALKIADCERQDLISRCSGLGESIDLLNARLAKEMDKLGVVQNELRLARYGNASEARRLELESINSRLGQQCAELKTQLSLAHEKERLLLNTNRALEARLRDALRKENQPVTPEDILADHRRAWDQQLVEARAVAKQAREGLAACENELTRERRVNEQLRRRLEEMEASQRALEQSARKRKLQDEAGGSGEGAMENRWAIGDNSPATAARANALVTPTRPGMTEGKRRLLQASSGRFQQAVVDAGEYARERRRYRNAPSPLAERLPVTPRVNLQTQHQQHHVDVASLISPLRKSAR</sequence>
<accession>A0A9W8CFQ1</accession>
<feature type="compositionally biased region" description="Low complexity" evidence="2">
    <location>
        <begin position="157"/>
        <end position="168"/>
    </location>
</feature>
<gene>
    <name evidence="3" type="ORF">LPJ64_006145</name>
</gene>
<dbReference type="AlphaFoldDB" id="A0A9W8CFQ1"/>